<feature type="transmembrane region" description="Helical" evidence="1">
    <location>
        <begin position="22"/>
        <end position="44"/>
    </location>
</feature>
<protein>
    <recommendedName>
        <fullName evidence="2">Phosphatidic acid phosphatase type 2/haloperoxidase domain-containing protein</fullName>
    </recommendedName>
</protein>
<reference evidence="3 4" key="1">
    <citation type="journal article" date="2022" name="Allergy">
        <title>Genome assembly and annotation of Periplaneta americana reveal a comprehensive cockroach allergen profile.</title>
        <authorList>
            <person name="Wang L."/>
            <person name="Xiong Q."/>
            <person name="Saelim N."/>
            <person name="Wang L."/>
            <person name="Nong W."/>
            <person name="Wan A.T."/>
            <person name="Shi M."/>
            <person name="Liu X."/>
            <person name="Cao Q."/>
            <person name="Hui J.H.L."/>
            <person name="Sookrung N."/>
            <person name="Leung T.F."/>
            <person name="Tungtrongchitr A."/>
            <person name="Tsui S.K.W."/>
        </authorList>
    </citation>
    <scope>NUCLEOTIDE SEQUENCE [LARGE SCALE GENOMIC DNA]</scope>
    <source>
        <strain evidence="3">PWHHKU_190912</strain>
    </source>
</reference>
<dbReference type="InterPro" id="IPR036938">
    <property type="entry name" value="PAP2/HPO_sf"/>
</dbReference>
<keyword evidence="1" id="KW-1133">Transmembrane helix</keyword>
<comment type="caution">
    <text evidence="3">The sequence shown here is derived from an EMBL/GenBank/DDBJ whole genome shotgun (WGS) entry which is preliminary data.</text>
</comment>
<dbReference type="Gene3D" id="1.20.144.10">
    <property type="entry name" value="Phosphatidic acid phosphatase type 2/haloperoxidase"/>
    <property type="match status" value="1"/>
</dbReference>
<dbReference type="InterPro" id="IPR000326">
    <property type="entry name" value="PAP2/HPO"/>
</dbReference>
<dbReference type="EMBL" id="JAJSOF020000001">
    <property type="protein sequence ID" value="KAJ4450720.1"/>
    <property type="molecule type" value="Genomic_DNA"/>
</dbReference>
<dbReference type="Pfam" id="PF01569">
    <property type="entry name" value="PAP2"/>
    <property type="match status" value="1"/>
</dbReference>
<dbReference type="SUPFAM" id="SSF48317">
    <property type="entry name" value="Acid phosphatase/Vanadium-dependent haloperoxidase"/>
    <property type="match status" value="1"/>
</dbReference>
<sequence length="68" mass="7655">MPLTAWATSVCISRVLLRRHHLLDVIGGVMLGVFEAIVLSWIWASEDFAGWVVAWLSDEKWDGGSYHV</sequence>
<dbReference type="Proteomes" id="UP001148838">
    <property type="component" value="Unassembled WGS sequence"/>
</dbReference>
<organism evidence="3 4">
    <name type="scientific">Periplaneta americana</name>
    <name type="common">American cockroach</name>
    <name type="synonym">Blatta americana</name>
    <dbReference type="NCBI Taxonomy" id="6978"/>
    <lineage>
        <taxon>Eukaryota</taxon>
        <taxon>Metazoa</taxon>
        <taxon>Ecdysozoa</taxon>
        <taxon>Arthropoda</taxon>
        <taxon>Hexapoda</taxon>
        <taxon>Insecta</taxon>
        <taxon>Pterygota</taxon>
        <taxon>Neoptera</taxon>
        <taxon>Polyneoptera</taxon>
        <taxon>Dictyoptera</taxon>
        <taxon>Blattodea</taxon>
        <taxon>Blattoidea</taxon>
        <taxon>Blattidae</taxon>
        <taxon>Blattinae</taxon>
        <taxon>Periplaneta</taxon>
    </lineage>
</organism>
<accession>A0ABQ8TZN3</accession>
<gene>
    <name evidence="3" type="ORF">ANN_02150</name>
</gene>
<evidence type="ECO:0000313" key="3">
    <source>
        <dbReference type="EMBL" id="KAJ4450720.1"/>
    </source>
</evidence>
<keyword evidence="1" id="KW-0812">Transmembrane</keyword>
<evidence type="ECO:0000313" key="4">
    <source>
        <dbReference type="Proteomes" id="UP001148838"/>
    </source>
</evidence>
<evidence type="ECO:0000259" key="2">
    <source>
        <dbReference type="Pfam" id="PF01569"/>
    </source>
</evidence>
<evidence type="ECO:0000256" key="1">
    <source>
        <dbReference type="SAM" id="Phobius"/>
    </source>
</evidence>
<name>A0ABQ8TZN3_PERAM</name>
<feature type="domain" description="Phosphatidic acid phosphatase type 2/haloperoxidase" evidence="2">
    <location>
        <begin position="4"/>
        <end position="43"/>
    </location>
</feature>
<keyword evidence="4" id="KW-1185">Reference proteome</keyword>
<keyword evidence="1" id="KW-0472">Membrane</keyword>
<proteinExistence type="predicted"/>